<reference evidence="2 3" key="1">
    <citation type="journal article" date="2016" name="Nat. Commun.">
        <title>Thousands of microbial genomes shed light on interconnected biogeochemical processes in an aquifer system.</title>
        <authorList>
            <person name="Anantharaman K."/>
            <person name="Brown C.T."/>
            <person name="Hug L.A."/>
            <person name="Sharon I."/>
            <person name="Castelle C.J."/>
            <person name="Probst A.J."/>
            <person name="Thomas B.C."/>
            <person name="Singh A."/>
            <person name="Wilkins M.J."/>
            <person name="Karaoz U."/>
            <person name="Brodie E.L."/>
            <person name="Williams K.H."/>
            <person name="Hubbard S.S."/>
            <person name="Banfield J.F."/>
        </authorList>
    </citation>
    <scope>NUCLEOTIDE SEQUENCE [LARGE SCALE GENOMIC DNA]</scope>
</reference>
<dbReference type="Proteomes" id="UP000177122">
    <property type="component" value="Unassembled WGS sequence"/>
</dbReference>
<dbReference type="EMBL" id="MHLI01000011">
    <property type="protein sequence ID" value="OGZ05439.1"/>
    <property type="molecule type" value="Genomic_DNA"/>
</dbReference>
<sequence length="3527" mass="364343">MVLCYVDQDNDVGVVRWSGAAWVAYVEQTTIGTGKEGRPTDCIFETKTGRASYIIDAYSQTGGTFYRFWNTAAWGAQTALGVLPTTFTDQLTRTSASGTILGMFFDHVGTDYEYAEWSGTSWMNAQTIETSASVVTTPYGEPFYMAARYPATSGTIVGTPIDFDDGVSPAWSSILWDVTKPGGSTFTVQVEYQDQTTGVWALIPDSEIAGNATGIASSPISILSLNSDIYNVIRLKGTAECVAGACPFLNDWTVKWAAGVRISGIARQHDLTTNITSGTVAVAVNGAVQTGKTGVIDASGNWFIDNVTIFSGGLLTIFIDGAPDTNEAVSVARYTGPGDSGGMRLAERWLSIGSASTTGQTVTLQDIGRYDNSVSADEDIFFDVGAGGDYSNCVTGVCLDSSIDVYANTFRPSTSTPQTVNTWDMRTDAYFYGDANTVKVSGSWKNAGGFTSDTSTIIFNGTSGARTIDSTGAATSTFYNVTFGESGSAATWSLSSPFTAVGTVAMSFGTTSQGAHDITLEGNLTIGASALFVKGAATTTFSGALGRTWIDSSSGQDLGTVVVDGTVKTITLGSNVKATDVTIGANDTINAGGANTLTVLGNWNNLGTFTAQTGTVAFAATSPGKTINQGVSNFYNTTFNGAGGTWIWQNTNATTTNDLTISALGTTTLPSGTLAVGGSFNTTAGAFLNNSGVVRLTSTASGKTVRANGSSWNDLVFAGSGGTWNMSDTNATVTQDILITAGTPTLPAGTLTVGRDFINQSGAFSANSGTLKMTSAGAGKTIKLLSSSLANLLIAGAGGFTIVDTNATSTGDVTFTSGSTTLPTGTFAIGGSFANSSLFTASGGLVTFTAASGVKTIDPGTSFFYDAKVNGAGTFTVSGNATTTHDLILKTAGGFTLSSGKTLAVGGTFTNQVSGAATTWTGSNLSLYSGAGYSLNTKTAGGDTYGTLSVAANTHIRMWGSSATTYAIDAIGSLYSQDHNAVPGELDIWGAYTRNASTEYWDHAIDFDGAALGGLARQVNVKFASGATATFATGTTLEMIGSPTASTTVDRQSSGSYGITLNSTTLNAAYYQMRNMNAAGLSLAGSTIISALSFGDIEVAQAGGSAMTIASTTVDQNAGMQIFNMRFATTTAIAAYNVTESGSPLASSFIRFKQHYGNIAGERFDNDPAGDPGYIRWDDSMFVISISGTVYSDAGVTPMGAPTCNDVTQNVRVKVDGLGNFAAACSSANGTFTVPGVTFTGDTVMTVYLDTNGGRRAVYVTKSAAADLSGIKLYQDRVIVSHEDVTPMNILGMNAYDGGNDTDIPFVATLGAPNTLTVSPETEFWIWTGKTFVPDGNITLNSGGSGNNWDGSFHIDNNAVFTAQGAESHSVGGKWTADSGTTFTAASSTFTFTATTSGKAITAIAPITFWNTTFNGAGGNWSVNQTMNVGNNFVVTAGTVSGASPITVSGANASGNGSVALTGGTFTLLNGGTFGGTSDWSFGNLTLGTGGVGTTTKTASSTVNVSGILTVASNHTLLAGTPSTWNLTGGGTPFVQSGTFDAQTSTFRYSGVTATNITPAPYYRLYLAPSAAGGPTYTLLSGTFTVNNDFMLGDGVNTATVTAATNDPVLNMLGDVFIRATTTFIASDLAALNASRDWVNAGIFTHSGGTVNFVATTTGHLVTTASSTFYNVNFNSASGGWTITGNATATNNFSLTELSQFTMASGTTLEVRGVFTNAVGGSATTWTGATLYMNGSAPSGLNSKSQGGERYDTLNIGANTAINMWNSVATTTLIHSTGSLYSQNHAAATGSLYIYGAYTRSSGTDYWSYANDFDGTELGGGSRQVDVRFASATTMTVSGTGGLEIIGAGAASTTLDVQSAGTYAMNISGGSTTMRYLHVRGINGNGLNFTGTPTVNAIDDADLLLQVAGGSMITVAGGTIDANPLKIFSRNYFSTSTGVLSGYNVKATGITASIWRFAGTPADLGNYAGESHDSDPGGDPGYIVWDDSANSITISGNVYSDEGNTPIGGPTCNGVTQSVRLKVQGAGSYASACNAVTGAFSISTVVFNPGDTLTLYLDTNSTTSAANISYDPTTNISNMHLYRNRVILRHEQGGPLTINAMDIYDGNQDTDIPFTASLGAPNTLLVRANTKLIVWTGKTFAPNGNVTIHGNAGGAIDGSVELYATSTWSSTGTETATLAGQFLARSGASVAPANSTFIFNATTTGKFIAASSSLTFYDLTFSGAAGGWNISGVATTSNNISITAGNVILPSWLMAVGGSFDANGGTFAHNSGSLRFTATASGKNIRASGSSFNALEFRGMGGGWTFLDTNATATAGILITSGTAVLPTGTLAVGTDFDNEGGIFTSSNGTLKMTATSTGRIVRTNGSALGGFLVGNNGDFTFLDANATATGDVIFASGSTTLPFANFVAGGNFIAIGTISVGTGTATFNPSSGTKNVALGASSLYNVNVLGTGGATVSFGANATATNAFTLTSGNFTQASGSSLAVGGIFTNLVGGGATAWTGSTLSLYSGTSYSMNTKTQGGDVYGTLRLAANNNIRSWNSSATTYQIPANASLYSQNHGAVSGALNIYGAYARVSGTDYWSYATNFDGVALGGSARQVNVRFGAGATAVFSTNSSLQMVGVAAASTTVDRIASGSYGLTVSDATLNANYYQFRNLDATGLNLTGTTTITGMNNGDFELATNGGSMITIASSTIDQNASAQYSQVRFATTTAIGGANVSRIGTTTNAITWTYEHGNMASEKYDNDGIDACGSIRWSDSSCLFSDQKTYRWRNDDGGEGALATEWYSQSWSKRQRVRITNNSASTVTNAQVKMNVPYDADMQSNFNDLRFTDSGGTTSIPYWVETYVTSGSSTVWVKVPTLTGSAVTDIFMYYGNASVAAGSSGTSTFKFFDDFEDNNLSEYSGDVSLFANSASIYHEGNYGLSASAGNTTAQNTSGIGQVGAGVGRDTTFRFFQQINITADNSDEPCFMFAIQSPITAHQNYAVCLEAAGADKVAIAKNVAYNSHSGSASEIGTTSVTWPNGLHWYETSIDWLSNNQINVTVYDDTGAVFATTSAVDSTYTSGGVGFTFWYQHSGWDTPAARQYISSAPGVDFGLEQADSGATWKAAENTVLVNQLAGENIRLRMTVRNSGLPLTNKQFRLQVAEKLSSPNCESVPTGNYIDVTPNGSCGTSPACMAASTQFTDKASTTQLLSIPALHTFVNGEIMKDASIQTNPMALPALSFTEVEYNFQMVTAYAVQNAYCFRATDAGTPLDNYSRVAEMTVLHPPVIADLTFNGNSNIALTEGTTTTISATATLSDLNGYADIIAASSTFYRSSVAGGGSCTADLNNCYQIGTSSCSLYGCSGNSCEVSCSAPMKYFADPTDAGSYFNADNWQAILSVWDTSSSYDTMSASQEVLTLQAMSASSTISFGSVVVGADTGASDATTTVNNTGNTVLNLGIGGDPMTAGASSISYSQQKYSTSTFTYSACTTCNILSASSSPTYFPVAITKPTSTSAFFRDIYWGLAVPLGTAASTHSGTNYFFAQ</sequence>
<gene>
    <name evidence="2" type="ORF">A2845_03210</name>
</gene>
<comment type="caution">
    <text evidence="2">The sequence shown here is derived from an EMBL/GenBank/DDBJ whole genome shotgun (WGS) entry which is preliminary data.</text>
</comment>
<accession>A0A1G2CVK2</accession>
<proteinExistence type="predicted"/>
<dbReference type="Pfam" id="PF10102">
    <property type="entry name" value="DUF2341"/>
    <property type="match status" value="1"/>
</dbReference>
<name>A0A1G2CVK2_9BACT</name>
<organism evidence="2 3">
    <name type="scientific">Candidatus Lloydbacteria bacterium RIFCSPHIGHO2_01_FULL_49_22</name>
    <dbReference type="NCBI Taxonomy" id="1798658"/>
    <lineage>
        <taxon>Bacteria</taxon>
        <taxon>Candidatus Lloydiibacteriota</taxon>
    </lineage>
</organism>
<evidence type="ECO:0000313" key="2">
    <source>
        <dbReference type="EMBL" id="OGZ05439.1"/>
    </source>
</evidence>
<evidence type="ECO:0000259" key="1">
    <source>
        <dbReference type="Pfam" id="PF10102"/>
    </source>
</evidence>
<dbReference type="InterPro" id="IPR018765">
    <property type="entry name" value="DUF2341"/>
</dbReference>
<evidence type="ECO:0000313" key="3">
    <source>
        <dbReference type="Proteomes" id="UP000177122"/>
    </source>
</evidence>
<feature type="domain" description="DUF2341" evidence="1">
    <location>
        <begin position="2824"/>
        <end position="2899"/>
    </location>
</feature>
<protein>
    <recommendedName>
        <fullName evidence="1">DUF2341 domain-containing protein</fullName>
    </recommendedName>
</protein>